<dbReference type="Pfam" id="PF25917">
    <property type="entry name" value="BSH_RND"/>
    <property type="match status" value="1"/>
</dbReference>
<keyword evidence="3" id="KW-0813">Transport</keyword>
<protein>
    <submittedName>
        <fullName evidence="7">RND family efflux transporter, MFP subunit</fullName>
    </submittedName>
</protein>
<dbReference type="Gene3D" id="2.40.420.20">
    <property type="match status" value="1"/>
</dbReference>
<dbReference type="InterPro" id="IPR058792">
    <property type="entry name" value="Beta-barrel_RND_2"/>
</dbReference>
<comment type="similarity">
    <text evidence="2">Belongs to the membrane fusion protein (MFP) (TC 8.A.1) family.</text>
</comment>
<dbReference type="Pfam" id="PF25967">
    <property type="entry name" value="RND-MFP_C"/>
    <property type="match status" value="1"/>
</dbReference>
<dbReference type="GO" id="GO:1990281">
    <property type="term" value="C:efflux pump complex"/>
    <property type="evidence" value="ECO:0007669"/>
    <property type="project" value="TreeGrafter"/>
</dbReference>
<name>A0A1X7HX82_9SPHI</name>
<evidence type="ECO:0000256" key="1">
    <source>
        <dbReference type="ARBA" id="ARBA00004196"/>
    </source>
</evidence>
<dbReference type="AlphaFoldDB" id="A0A1X7HX82"/>
<dbReference type="RefSeq" id="WP_058699770.1">
    <property type="nucleotide sequence ID" value="NZ_FXAU01000001.1"/>
</dbReference>
<feature type="domain" description="CusB-like beta-barrel" evidence="5">
    <location>
        <begin position="193"/>
        <end position="265"/>
    </location>
</feature>
<dbReference type="PANTHER" id="PTHR30469">
    <property type="entry name" value="MULTIDRUG RESISTANCE PROTEIN MDTA"/>
    <property type="match status" value="1"/>
</dbReference>
<gene>
    <name evidence="7" type="ORF">SAMN05660862_0181</name>
</gene>
<evidence type="ECO:0000259" key="5">
    <source>
        <dbReference type="Pfam" id="PF25954"/>
    </source>
</evidence>
<evidence type="ECO:0000313" key="8">
    <source>
        <dbReference type="Proteomes" id="UP000192980"/>
    </source>
</evidence>
<accession>A0A1X7HX82</accession>
<dbReference type="EMBL" id="FXAU01000001">
    <property type="protein sequence ID" value="SMG06580.1"/>
    <property type="molecule type" value="Genomic_DNA"/>
</dbReference>
<dbReference type="Pfam" id="PF25954">
    <property type="entry name" value="Beta-barrel_RND_2"/>
    <property type="match status" value="1"/>
</dbReference>
<proteinExistence type="inferred from homology"/>
<evidence type="ECO:0000259" key="4">
    <source>
        <dbReference type="Pfam" id="PF25917"/>
    </source>
</evidence>
<evidence type="ECO:0000313" key="7">
    <source>
        <dbReference type="EMBL" id="SMG06580.1"/>
    </source>
</evidence>
<dbReference type="Proteomes" id="UP000192980">
    <property type="component" value="Unassembled WGS sequence"/>
</dbReference>
<comment type="subcellular location">
    <subcellularLocation>
        <location evidence="1">Cell envelope</location>
    </subcellularLocation>
</comment>
<organism evidence="7 8">
    <name type="scientific">Sphingobacterium psychroaquaticum</name>
    <dbReference type="NCBI Taxonomy" id="561061"/>
    <lineage>
        <taxon>Bacteria</taxon>
        <taxon>Pseudomonadati</taxon>
        <taxon>Bacteroidota</taxon>
        <taxon>Sphingobacteriia</taxon>
        <taxon>Sphingobacteriales</taxon>
        <taxon>Sphingobacteriaceae</taxon>
        <taxon>Sphingobacterium</taxon>
    </lineage>
</organism>
<dbReference type="GO" id="GO:0015562">
    <property type="term" value="F:efflux transmembrane transporter activity"/>
    <property type="evidence" value="ECO:0007669"/>
    <property type="project" value="TreeGrafter"/>
</dbReference>
<dbReference type="InterPro" id="IPR058627">
    <property type="entry name" value="MdtA-like_C"/>
</dbReference>
<dbReference type="PROSITE" id="PS51257">
    <property type="entry name" value="PROKAR_LIPOPROTEIN"/>
    <property type="match status" value="1"/>
</dbReference>
<reference evidence="7 8" key="1">
    <citation type="submission" date="2017-04" db="EMBL/GenBank/DDBJ databases">
        <authorList>
            <person name="Afonso C.L."/>
            <person name="Miller P.J."/>
            <person name="Scott M.A."/>
            <person name="Spackman E."/>
            <person name="Goraichik I."/>
            <person name="Dimitrov K.M."/>
            <person name="Suarez D.L."/>
            <person name="Swayne D.E."/>
        </authorList>
    </citation>
    <scope>NUCLEOTIDE SEQUENCE [LARGE SCALE GENOMIC DNA]</scope>
    <source>
        <strain evidence="7 8">DSM 22418</strain>
    </source>
</reference>
<feature type="domain" description="Multidrug resistance protein MdtA-like C-terminal permuted SH3" evidence="6">
    <location>
        <begin position="274"/>
        <end position="331"/>
    </location>
</feature>
<evidence type="ECO:0000256" key="2">
    <source>
        <dbReference type="ARBA" id="ARBA00009477"/>
    </source>
</evidence>
<dbReference type="STRING" id="561061.SAMN05660862_0181"/>
<dbReference type="SUPFAM" id="SSF111369">
    <property type="entry name" value="HlyD-like secretion proteins"/>
    <property type="match status" value="1"/>
</dbReference>
<dbReference type="Gene3D" id="2.40.30.170">
    <property type="match status" value="1"/>
</dbReference>
<feature type="domain" description="Multidrug resistance protein MdtA-like barrel-sandwich hybrid" evidence="4">
    <location>
        <begin position="64"/>
        <end position="186"/>
    </location>
</feature>
<evidence type="ECO:0000256" key="3">
    <source>
        <dbReference type="ARBA" id="ARBA00022448"/>
    </source>
</evidence>
<dbReference type="NCBIfam" id="TIGR01730">
    <property type="entry name" value="RND_mfp"/>
    <property type="match status" value="1"/>
</dbReference>
<dbReference type="PANTHER" id="PTHR30469:SF20">
    <property type="entry name" value="EFFLUX RND TRANSPORTER PERIPLASMIC ADAPTOR SUBUNIT"/>
    <property type="match status" value="1"/>
</dbReference>
<sequence>MKIRNYLAIASFILFLITSCKNKEKEIQNEQQIPVKAVLIALNDIDGQRKYIGSVEESAQTQLSFQVAGNVKQILVSEGSKVNAGQLLATLDKGRYQKAYEVAKSQKKQAKDAYQRLKIIYDNKSLPEIKIIEAQSILEQAEAAESLALKDVEDCNLYAPYSGVIGTKGIDLGANVAAGMPVFTVLKVEKIRVKVSVPENDIKELKIGDDANIYLKTLDKTYTGKIIEKGVVANPYSRAYTVKVDILNGSDELLPGMDCNITFKSDNLTGYSLPISVIQISARNERYVWKVSKDNTVSKQTVKIGELTSDGVVVLEGIGEGDRIVTEGFQKIFEGSKVIVN</sequence>
<dbReference type="InterPro" id="IPR058625">
    <property type="entry name" value="MdtA-like_BSH"/>
</dbReference>
<keyword evidence="8" id="KW-1185">Reference proteome</keyword>
<dbReference type="InterPro" id="IPR006143">
    <property type="entry name" value="RND_pump_MFP"/>
</dbReference>
<dbReference type="Gene3D" id="2.40.50.100">
    <property type="match status" value="1"/>
</dbReference>
<evidence type="ECO:0000259" key="6">
    <source>
        <dbReference type="Pfam" id="PF25967"/>
    </source>
</evidence>
<dbReference type="OrthoDB" id="9798190at2"/>